<dbReference type="Pfam" id="PF07729">
    <property type="entry name" value="FCD"/>
    <property type="match status" value="1"/>
</dbReference>
<organism evidence="5 6">
    <name type="scientific">Rhodoplanes serenus</name>
    <dbReference type="NCBI Taxonomy" id="200615"/>
    <lineage>
        <taxon>Bacteria</taxon>
        <taxon>Pseudomonadati</taxon>
        <taxon>Pseudomonadota</taxon>
        <taxon>Alphaproteobacteria</taxon>
        <taxon>Hyphomicrobiales</taxon>
        <taxon>Nitrobacteraceae</taxon>
        <taxon>Rhodoplanes</taxon>
    </lineage>
</organism>
<dbReference type="InterPro" id="IPR011711">
    <property type="entry name" value="GntR_C"/>
</dbReference>
<dbReference type="Proteomes" id="UP000289200">
    <property type="component" value="Unassembled WGS sequence"/>
</dbReference>
<dbReference type="GO" id="GO:0003677">
    <property type="term" value="F:DNA binding"/>
    <property type="evidence" value="ECO:0007669"/>
    <property type="project" value="UniProtKB-KW"/>
</dbReference>
<dbReference type="InterPro" id="IPR036388">
    <property type="entry name" value="WH-like_DNA-bd_sf"/>
</dbReference>
<dbReference type="OrthoDB" id="8114900at2"/>
<keyword evidence="1" id="KW-0805">Transcription regulation</keyword>
<evidence type="ECO:0000256" key="3">
    <source>
        <dbReference type="ARBA" id="ARBA00023163"/>
    </source>
</evidence>
<name>A0A3S4FDM6_9BRAD</name>
<proteinExistence type="predicted"/>
<dbReference type="SUPFAM" id="SSF46785">
    <property type="entry name" value="Winged helix' DNA-binding domain"/>
    <property type="match status" value="1"/>
</dbReference>
<evidence type="ECO:0000259" key="4">
    <source>
        <dbReference type="PROSITE" id="PS50949"/>
    </source>
</evidence>
<dbReference type="Gene3D" id="1.20.120.530">
    <property type="entry name" value="GntR ligand-binding domain-like"/>
    <property type="match status" value="1"/>
</dbReference>
<sequence length="234" mass="25442">MSSLVGPESDSPHRVDAVAQQLIEQLRLKAGRLPGERQLAAQLGCSRNTIREALARLRDRGLVDVRPRRGAYEATRAGAATRAAPSPEQALLALQLVGPEVAHLVAGRFDDAYVERLEEITSDLSRALLDRDAGAAGRRLVEFYIELARLAGNSYLHQVLVAVATDEALVSSPEPAPEQRAVEAFFTQHVDVLQALRRGDRRRVGRLVERCIHAWASLVHLTPSATPADRGGAT</sequence>
<evidence type="ECO:0000313" key="5">
    <source>
        <dbReference type="EMBL" id="VCU09620.1"/>
    </source>
</evidence>
<reference evidence="6" key="1">
    <citation type="submission" date="2018-10" db="EMBL/GenBank/DDBJ databases">
        <authorList>
            <person name="Peiro R."/>
            <person name="Begona"/>
            <person name="Cbmso G."/>
            <person name="Lopez M."/>
            <person name="Gonzalez S."/>
            <person name="Sacristan E."/>
            <person name="Castillo E."/>
        </authorList>
    </citation>
    <scope>NUCLEOTIDE SEQUENCE [LARGE SCALE GENOMIC DNA]</scope>
</reference>
<gene>
    <name evidence="5" type="primary">lldR</name>
    <name evidence="5" type="ORF">RHODGE_RHODGE_02791</name>
</gene>
<dbReference type="CDD" id="cd07377">
    <property type="entry name" value="WHTH_GntR"/>
    <property type="match status" value="1"/>
</dbReference>
<dbReference type="PANTHER" id="PTHR43537">
    <property type="entry name" value="TRANSCRIPTIONAL REGULATOR, GNTR FAMILY"/>
    <property type="match status" value="1"/>
</dbReference>
<dbReference type="SMART" id="SM00895">
    <property type="entry name" value="FCD"/>
    <property type="match status" value="1"/>
</dbReference>
<accession>A0A3S4FDM6</accession>
<dbReference type="GO" id="GO:0003700">
    <property type="term" value="F:DNA-binding transcription factor activity"/>
    <property type="evidence" value="ECO:0007669"/>
    <property type="project" value="InterPro"/>
</dbReference>
<feature type="domain" description="HTH gntR-type" evidence="4">
    <location>
        <begin position="8"/>
        <end position="76"/>
    </location>
</feature>
<dbReference type="InterPro" id="IPR000524">
    <property type="entry name" value="Tscrpt_reg_HTH_GntR"/>
</dbReference>
<dbReference type="SMART" id="SM00345">
    <property type="entry name" value="HTH_GNTR"/>
    <property type="match status" value="1"/>
</dbReference>
<dbReference type="PROSITE" id="PS50949">
    <property type="entry name" value="HTH_GNTR"/>
    <property type="match status" value="1"/>
</dbReference>
<keyword evidence="2" id="KW-0238">DNA-binding</keyword>
<evidence type="ECO:0000313" key="6">
    <source>
        <dbReference type="Proteomes" id="UP000289200"/>
    </source>
</evidence>
<dbReference type="InterPro" id="IPR008920">
    <property type="entry name" value="TF_FadR/GntR_C"/>
</dbReference>
<dbReference type="PANTHER" id="PTHR43537:SF5">
    <property type="entry name" value="UXU OPERON TRANSCRIPTIONAL REGULATOR"/>
    <property type="match status" value="1"/>
</dbReference>
<dbReference type="InterPro" id="IPR036390">
    <property type="entry name" value="WH_DNA-bd_sf"/>
</dbReference>
<protein>
    <submittedName>
        <fullName evidence="5">L-lactate dehydrogenase operon regulatory protein</fullName>
    </submittedName>
</protein>
<dbReference type="RefSeq" id="WP_129609452.1">
    <property type="nucleotide sequence ID" value="NZ_UWOC01000150.1"/>
</dbReference>
<dbReference type="EMBL" id="UWOC01000150">
    <property type="protein sequence ID" value="VCU09620.1"/>
    <property type="molecule type" value="Genomic_DNA"/>
</dbReference>
<dbReference type="SUPFAM" id="SSF48008">
    <property type="entry name" value="GntR ligand-binding domain-like"/>
    <property type="match status" value="1"/>
</dbReference>
<keyword evidence="6" id="KW-1185">Reference proteome</keyword>
<dbReference type="PRINTS" id="PR00035">
    <property type="entry name" value="HTHGNTR"/>
</dbReference>
<dbReference type="Pfam" id="PF00392">
    <property type="entry name" value="GntR"/>
    <property type="match status" value="1"/>
</dbReference>
<dbReference type="Gene3D" id="1.10.10.10">
    <property type="entry name" value="Winged helix-like DNA-binding domain superfamily/Winged helix DNA-binding domain"/>
    <property type="match status" value="1"/>
</dbReference>
<comment type="caution">
    <text evidence="5">The sequence shown here is derived from an EMBL/GenBank/DDBJ whole genome shotgun (WGS) entry which is preliminary data.</text>
</comment>
<dbReference type="AlphaFoldDB" id="A0A3S4FDM6"/>
<keyword evidence="3" id="KW-0804">Transcription</keyword>
<evidence type="ECO:0000256" key="1">
    <source>
        <dbReference type="ARBA" id="ARBA00023015"/>
    </source>
</evidence>
<evidence type="ECO:0000256" key="2">
    <source>
        <dbReference type="ARBA" id="ARBA00023125"/>
    </source>
</evidence>